<reference evidence="1 2" key="1">
    <citation type="journal article" date="2024" name="Environ. Microbiol.">
        <title>Novel evolutionary insights on the interactions of the Holosporales (Alphaproteobacteria) with eukaryotic hosts from comparative genomics.</title>
        <authorList>
            <person name="Giovannini M."/>
            <person name="Petroni G."/>
            <person name="Castelli M."/>
        </authorList>
    </citation>
    <scope>NUCLEOTIDE SEQUENCE [LARGE SCALE GENOMIC DNA]</scope>
    <source>
        <strain evidence="1 2">US_Bl 15I1</strain>
    </source>
</reference>
<name>A0ABZ2C654_9PROT</name>
<proteinExistence type="predicted"/>
<organism evidence="1 2">
    <name type="scientific">Candidatus Bealeia paramacronuclearis</name>
    <dbReference type="NCBI Taxonomy" id="1921001"/>
    <lineage>
        <taxon>Bacteria</taxon>
        <taxon>Pseudomonadati</taxon>
        <taxon>Pseudomonadota</taxon>
        <taxon>Alphaproteobacteria</taxon>
        <taxon>Holosporales</taxon>
        <taxon>Holosporaceae</taxon>
        <taxon>Candidatus Bealeia</taxon>
    </lineage>
</organism>
<gene>
    <name evidence="1" type="ORF">Bealeia1_01731</name>
</gene>
<protein>
    <submittedName>
        <fullName evidence="1">Uncharacterized protein</fullName>
    </submittedName>
</protein>
<dbReference type="Proteomes" id="UP001330434">
    <property type="component" value="Chromosome"/>
</dbReference>
<accession>A0ABZ2C654</accession>
<evidence type="ECO:0000313" key="1">
    <source>
        <dbReference type="EMBL" id="WVX67518.1"/>
    </source>
</evidence>
<evidence type="ECO:0000313" key="2">
    <source>
        <dbReference type="Proteomes" id="UP001330434"/>
    </source>
</evidence>
<sequence>MLKKIIMLFLAIGTYQTLDSRFLTADCGGMTTCSDTCQNTDGCECFWGGCRSVGDALKMQRSEEMKYHMRWLQEKLCEANPTSCQ</sequence>
<keyword evidence="2" id="KW-1185">Reference proteome</keyword>
<dbReference type="EMBL" id="CP133270">
    <property type="protein sequence ID" value="WVX67518.1"/>
    <property type="molecule type" value="Genomic_DNA"/>
</dbReference>